<reference evidence="13 14" key="1">
    <citation type="submission" date="2012-10" db="EMBL/GenBank/DDBJ databases">
        <title>Genome sequencing and analysis of entomopathogenic fungi Beauveria bassiana D1-5.</title>
        <authorList>
            <person name="Li Q."/>
            <person name="Wang L."/>
            <person name="Zhang Z."/>
            <person name="Wang Q."/>
            <person name="Ren J."/>
            <person name="Wang M."/>
            <person name="Xu W."/>
            <person name="Wang J."/>
            <person name="Lu Y."/>
            <person name="Du Q."/>
            <person name="Sun Z."/>
        </authorList>
    </citation>
    <scope>NUCLEOTIDE SEQUENCE [LARGE SCALE GENOMIC DNA]</scope>
    <source>
        <strain evidence="13 14">D1-5</strain>
    </source>
</reference>
<dbReference type="FunFam" id="1.10.1370.30:FF:000003">
    <property type="entry name" value="Thermostable carboxypeptidase 1"/>
    <property type="match status" value="1"/>
</dbReference>
<dbReference type="PANTHER" id="PTHR34217:SF1">
    <property type="entry name" value="CARBOXYPEPTIDASE 1"/>
    <property type="match status" value="1"/>
</dbReference>
<dbReference type="NCBIfam" id="NF033636">
    <property type="entry name" value="acid_shock_Asr"/>
    <property type="match status" value="1"/>
</dbReference>
<evidence type="ECO:0000313" key="14">
    <source>
        <dbReference type="Proteomes" id="UP000030106"/>
    </source>
</evidence>
<protein>
    <recommendedName>
        <fullName evidence="11">carboxypeptidase Taq</fullName>
        <ecNumber evidence="11">3.4.17.19</ecNumber>
    </recommendedName>
</protein>
<keyword evidence="8 13" id="KW-0482">Metalloprotease</keyword>
<evidence type="ECO:0000256" key="2">
    <source>
        <dbReference type="ARBA" id="ARBA00022645"/>
    </source>
</evidence>
<feature type="compositionally biased region" description="Basic residues" evidence="12">
    <location>
        <begin position="532"/>
        <end position="541"/>
    </location>
</feature>
<dbReference type="Gene3D" id="1.10.1370.30">
    <property type="match status" value="1"/>
</dbReference>
<dbReference type="GO" id="GO:0006508">
    <property type="term" value="P:proteolysis"/>
    <property type="evidence" value="ECO:0007669"/>
    <property type="project" value="UniProtKB-KW"/>
</dbReference>
<keyword evidence="6" id="KW-0574">Periplasm</keyword>
<dbReference type="CDD" id="cd06460">
    <property type="entry name" value="M32_Taq"/>
    <property type="match status" value="1"/>
</dbReference>
<dbReference type="MEROPS" id="M32.003"/>
<dbReference type="PRINTS" id="PR00998">
    <property type="entry name" value="CRBOXYPTASET"/>
</dbReference>
<dbReference type="Proteomes" id="UP000030106">
    <property type="component" value="Unassembled WGS sequence"/>
</dbReference>
<dbReference type="GO" id="GO:0046914">
    <property type="term" value="F:transition metal ion binding"/>
    <property type="evidence" value="ECO:0007669"/>
    <property type="project" value="UniProtKB-ARBA"/>
</dbReference>
<dbReference type="HAMAP" id="MF_00546">
    <property type="entry name" value="Asr"/>
    <property type="match status" value="1"/>
</dbReference>
<comment type="similarity">
    <text evidence="10">Belongs to the peptidase M32 family.</text>
</comment>
<dbReference type="AlphaFoldDB" id="A0A0A2W3M9"/>
<keyword evidence="7" id="KW-0378">Hydrolase</keyword>
<evidence type="ECO:0000256" key="9">
    <source>
        <dbReference type="ARBA" id="ARBA00052755"/>
    </source>
</evidence>
<dbReference type="PROSITE" id="PS52034">
    <property type="entry name" value="PEPTIDASE_M32"/>
    <property type="match status" value="1"/>
</dbReference>
<organism evidence="13 14">
    <name type="scientific">Beauveria bassiana D1-5</name>
    <dbReference type="NCBI Taxonomy" id="1245745"/>
    <lineage>
        <taxon>Eukaryota</taxon>
        <taxon>Fungi</taxon>
        <taxon>Dikarya</taxon>
        <taxon>Ascomycota</taxon>
        <taxon>Pezizomycotina</taxon>
        <taxon>Sordariomycetes</taxon>
        <taxon>Hypocreomycetidae</taxon>
        <taxon>Hypocreales</taxon>
        <taxon>Cordycipitaceae</taxon>
        <taxon>Beauveria</taxon>
    </lineage>
</organism>
<dbReference type="SUPFAM" id="SSF55486">
    <property type="entry name" value="Metalloproteases ('zincins'), catalytic domain"/>
    <property type="match status" value="1"/>
</dbReference>
<sequence>MMPANGSQARGEALAELSVLKHQILTDKKIATLLQAAAQEDLNDVERANLREMTRHYQEAVLLPDALVEEKSLVGSRCEHGWRTQRPANDWQGFSTNLKEVVRVSREEARLRAEAKGISRYDALLDIYEPGMTSAKLDVLFGDLRGWLPDLLQKVVDKQAKEKTLTPEGPFATETQRQLGLDTMALLGFDFNGGRLDVSAHPFCGGVPEDVRITTRYNEEEMFSSLFGVIHETGHARYEQNLPREWLGQPVALARSTAIHESQSLFFEMQLGRSAPFLKLLLPKVIERFGPQPAFELNNFINVNQQVERGYIRVDADEVSYPAHVVLRYEIERALIDGDIEVDDIPALWNEKMQSWLGLSTEGNYRNGCMQDIHWTDGAFGYFPSYTLGAMYAAQLFSAASRALPDLDQAIASGNFSALFDWLKQNIWQHGSRFTTAQLITNATGEDLNPLYFPLVVAAAMGLSSAAFAADTTATAPAAAPATTAAAPAAKAPAAKVTHHKKHKKAAAQKAQAAKKKHKKAAKPATEQKAQAAKKHHKKAVKPAAQKAQAAKKHHKKAAKPAAQKAQAAKKHVKKHHKAAAKPAAQPAA</sequence>
<name>A0A0A2W3M9_BEABA</name>
<dbReference type="Pfam" id="PF06392">
    <property type="entry name" value="Asr"/>
    <property type="match status" value="1"/>
</dbReference>
<evidence type="ECO:0000256" key="11">
    <source>
        <dbReference type="ARBA" id="ARBA00066553"/>
    </source>
</evidence>
<feature type="compositionally biased region" description="Basic residues" evidence="12">
    <location>
        <begin position="497"/>
        <end position="522"/>
    </location>
</feature>
<evidence type="ECO:0000313" key="13">
    <source>
        <dbReference type="EMBL" id="KGQ13237.1"/>
    </source>
</evidence>
<evidence type="ECO:0000256" key="1">
    <source>
        <dbReference type="ARBA" id="ARBA00004418"/>
    </source>
</evidence>
<dbReference type="InterPro" id="IPR023497">
    <property type="entry name" value="Acid_shock"/>
</dbReference>
<evidence type="ECO:0000256" key="6">
    <source>
        <dbReference type="ARBA" id="ARBA00022764"/>
    </source>
</evidence>
<gene>
    <name evidence="13" type="ORF">BBAD15_g1008</name>
</gene>
<evidence type="ECO:0000256" key="12">
    <source>
        <dbReference type="SAM" id="MobiDB-lite"/>
    </source>
</evidence>
<dbReference type="Pfam" id="PF02074">
    <property type="entry name" value="Peptidase_M32"/>
    <property type="match status" value="1"/>
</dbReference>
<keyword evidence="3 13" id="KW-0645">Protease</keyword>
<dbReference type="EMBL" id="ANFO01000050">
    <property type="protein sequence ID" value="KGQ13237.1"/>
    <property type="molecule type" value="Genomic_DNA"/>
</dbReference>
<feature type="region of interest" description="Disordered" evidence="12">
    <location>
        <begin position="490"/>
        <end position="589"/>
    </location>
</feature>
<dbReference type="GO" id="GO:0042597">
    <property type="term" value="C:periplasmic space"/>
    <property type="evidence" value="ECO:0007669"/>
    <property type="project" value="UniProtKB-SubCell"/>
</dbReference>
<dbReference type="EC" id="3.4.17.19" evidence="11"/>
<proteinExistence type="inferred from homology"/>
<feature type="compositionally biased region" description="Basic residues" evidence="12">
    <location>
        <begin position="550"/>
        <end position="559"/>
    </location>
</feature>
<evidence type="ECO:0000256" key="5">
    <source>
        <dbReference type="ARBA" id="ARBA00022729"/>
    </source>
</evidence>
<keyword evidence="2" id="KW-0121">Carboxypeptidase</keyword>
<evidence type="ECO:0000256" key="7">
    <source>
        <dbReference type="ARBA" id="ARBA00022801"/>
    </source>
</evidence>
<keyword evidence="4" id="KW-0479">Metal-binding</keyword>
<dbReference type="InterPro" id="IPR001333">
    <property type="entry name" value="Peptidase_M32_Taq"/>
</dbReference>
<evidence type="ECO:0000256" key="4">
    <source>
        <dbReference type="ARBA" id="ARBA00022723"/>
    </source>
</evidence>
<dbReference type="GO" id="GO:0004181">
    <property type="term" value="F:metallocarboxypeptidase activity"/>
    <property type="evidence" value="ECO:0007669"/>
    <property type="project" value="InterPro"/>
</dbReference>
<dbReference type="HOGENOM" id="CLU_032916_1_0_1"/>
<dbReference type="STRING" id="1245745.A0A0A2W3M9"/>
<evidence type="ECO:0000256" key="3">
    <source>
        <dbReference type="ARBA" id="ARBA00022670"/>
    </source>
</evidence>
<keyword evidence="5" id="KW-0732">Signal</keyword>
<comment type="subcellular location">
    <subcellularLocation>
        <location evidence="1">Periplasm</location>
    </subcellularLocation>
</comment>
<accession>A0A0A2W3M9</accession>
<evidence type="ECO:0000256" key="8">
    <source>
        <dbReference type="ARBA" id="ARBA00023049"/>
    </source>
</evidence>
<comment type="catalytic activity">
    <reaction evidence="9">
        <text>Release of a C-terminal amino acid with broad specificity, except for -Pro.</text>
        <dbReference type="EC" id="3.4.17.19"/>
    </reaction>
</comment>
<feature type="compositionally biased region" description="Basic residues" evidence="12">
    <location>
        <begin position="568"/>
        <end position="580"/>
    </location>
</feature>
<comment type="caution">
    <text evidence="13">The sequence shown here is derived from an EMBL/GenBank/DDBJ whole genome shotgun (WGS) entry which is preliminary data.</text>
</comment>
<evidence type="ECO:0000256" key="10">
    <source>
        <dbReference type="ARBA" id="ARBA00061580"/>
    </source>
</evidence>
<dbReference type="PANTHER" id="PTHR34217">
    <property type="entry name" value="METAL-DEPENDENT CARBOXYPEPTIDASE"/>
    <property type="match status" value="1"/>
</dbReference>